<accession>A0AAN8JRV2</accession>
<dbReference type="InterPro" id="IPR036034">
    <property type="entry name" value="PDZ_sf"/>
</dbReference>
<dbReference type="CDD" id="cd06737">
    <property type="entry name" value="PDZ1_harmonin"/>
    <property type="match status" value="1"/>
</dbReference>
<feature type="domain" description="PDZ" evidence="5">
    <location>
        <begin position="480"/>
        <end position="557"/>
    </location>
</feature>
<proteinExistence type="predicted"/>
<dbReference type="SMART" id="SM00228">
    <property type="entry name" value="PDZ"/>
    <property type="match status" value="3"/>
</dbReference>
<keyword evidence="2" id="KW-0677">Repeat</keyword>
<feature type="compositionally biased region" description="Basic and acidic residues" evidence="4">
    <location>
        <begin position="450"/>
        <end position="465"/>
    </location>
</feature>
<evidence type="ECO:0000256" key="3">
    <source>
        <dbReference type="ARBA" id="ARBA00023273"/>
    </source>
</evidence>
<feature type="compositionally biased region" description="Basic and acidic residues" evidence="4">
    <location>
        <begin position="379"/>
        <end position="390"/>
    </location>
</feature>
<keyword evidence="3" id="KW-0966">Cell projection</keyword>
<dbReference type="Proteomes" id="UP001347796">
    <property type="component" value="Unassembled WGS sequence"/>
</dbReference>
<evidence type="ECO:0000259" key="5">
    <source>
        <dbReference type="PROSITE" id="PS50106"/>
    </source>
</evidence>
<dbReference type="InterPro" id="IPR001478">
    <property type="entry name" value="PDZ"/>
</dbReference>
<dbReference type="PANTHER" id="PTHR23116:SF36">
    <property type="entry name" value="HARMONIN"/>
    <property type="match status" value="1"/>
</dbReference>
<dbReference type="PROSITE" id="PS50106">
    <property type="entry name" value="PDZ"/>
    <property type="match status" value="3"/>
</dbReference>
<dbReference type="Pfam" id="PF21219">
    <property type="entry name" value="USH1C_N"/>
    <property type="match status" value="1"/>
</dbReference>
<dbReference type="Gene3D" id="1.20.1160.20">
    <property type="match status" value="1"/>
</dbReference>
<dbReference type="GO" id="GO:0005886">
    <property type="term" value="C:plasma membrane"/>
    <property type="evidence" value="ECO:0007669"/>
    <property type="project" value="TreeGrafter"/>
</dbReference>
<feature type="domain" description="PDZ" evidence="5">
    <location>
        <begin position="90"/>
        <end position="159"/>
    </location>
</feature>
<dbReference type="InterPro" id="IPR030237">
    <property type="entry name" value="Harmonin_N"/>
</dbReference>
<dbReference type="InterPro" id="IPR051844">
    <property type="entry name" value="USH2_Complex_Protein"/>
</dbReference>
<dbReference type="Gene3D" id="2.30.42.10">
    <property type="match status" value="3"/>
</dbReference>
<evidence type="ECO:0000313" key="6">
    <source>
        <dbReference type="EMBL" id="KAK6183827.1"/>
    </source>
</evidence>
<evidence type="ECO:0000313" key="7">
    <source>
        <dbReference type="Proteomes" id="UP001347796"/>
    </source>
</evidence>
<feature type="compositionally biased region" description="Low complexity" evidence="4">
    <location>
        <begin position="367"/>
        <end position="376"/>
    </location>
</feature>
<evidence type="ECO:0000256" key="4">
    <source>
        <dbReference type="SAM" id="MobiDB-lite"/>
    </source>
</evidence>
<organism evidence="6 7">
    <name type="scientific">Patella caerulea</name>
    <name type="common">Rayed Mediterranean limpet</name>
    <dbReference type="NCBI Taxonomy" id="87958"/>
    <lineage>
        <taxon>Eukaryota</taxon>
        <taxon>Metazoa</taxon>
        <taxon>Spiralia</taxon>
        <taxon>Lophotrochozoa</taxon>
        <taxon>Mollusca</taxon>
        <taxon>Gastropoda</taxon>
        <taxon>Patellogastropoda</taxon>
        <taxon>Patelloidea</taxon>
        <taxon>Patellidae</taxon>
        <taxon>Patella</taxon>
    </lineage>
</organism>
<comment type="subcellular location">
    <subcellularLocation>
        <location evidence="1">Cell projection</location>
    </subcellularLocation>
</comment>
<dbReference type="SUPFAM" id="SSF50156">
    <property type="entry name" value="PDZ domain-like"/>
    <property type="match status" value="3"/>
</dbReference>
<protein>
    <recommendedName>
        <fullName evidence="5">PDZ domain-containing protein</fullName>
    </recommendedName>
</protein>
<name>A0AAN8JRV2_PATCE</name>
<sequence length="581" mass="64874">MSEVSEFGSKFNNKVKELIEEENDRELLFASLRSYQSELVLETLLADLRRLFNDPTKLELYEHIRPLILLKHQIEYSRTTPNMPGVKLRVVRLRRQLGESLGFAVRGGFEHGVGVFVSDVQPNSQANKRGLKIGDEIVRVNGFTISEAIHEDVLNLIKSREEIVLKVTHIGMLPNKETPDENVTWSYVEKMDSSKALQEVLDGAGNKNRNQGNELKIFINTSGASSIGCGILSGPNHFPGIFIEKVKPDSLAEEAGLEVGDQIVEVNGTPFQGISHKEAVVTLKGSHQLDMVIRKNVGTVLFEKSRRQTQQQPLKIAESTVPDNNEAVERYSSPALPLRNYKDDEIQFSDESKHTQRSFEITPSYETNTYTTGYNTDSDQMKLDNHDDQNTHLSSKVVSPDEQKADRSTLREELDTLKQRREVLGGKAAILAARTSSNAANKPSLLGAANDRRRQLSPQDFDKIDNPRDLFKEEDIRGKDLELVKLTKNKPLGIEIEGGIGTPLADRIQVAEIYTDGCIFESGDIQVGDQLMMIDGKSLLNMSVAQARNILTEADNKSQDILKIVIAKGSMINDEDAVTFF</sequence>
<dbReference type="Pfam" id="PF00595">
    <property type="entry name" value="PDZ"/>
    <property type="match status" value="3"/>
</dbReference>
<evidence type="ECO:0000256" key="1">
    <source>
        <dbReference type="ARBA" id="ARBA00004316"/>
    </source>
</evidence>
<feature type="region of interest" description="Disordered" evidence="4">
    <location>
        <begin position="349"/>
        <end position="407"/>
    </location>
</feature>
<evidence type="ECO:0000256" key="2">
    <source>
        <dbReference type="ARBA" id="ARBA00022737"/>
    </source>
</evidence>
<dbReference type="AlphaFoldDB" id="A0AAN8JRV2"/>
<feature type="domain" description="PDZ" evidence="5">
    <location>
        <begin position="214"/>
        <end position="286"/>
    </location>
</feature>
<dbReference type="EMBL" id="JAZGQO010000006">
    <property type="protein sequence ID" value="KAK6183827.1"/>
    <property type="molecule type" value="Genomic_DNA"/>
</dbReference>
<reference evidence="6 7" key="1">
    <citation type="submission" date="2024-01" db="EMBL/GenBank/DDBJ databases">
        <title>The genome of the rayed Mediterranean limpet Patella caerulea (Linnaeus, 1758).</title>
        <authorList>
            <person name="Anh-Thu Weber A."/>
            <person name="Halstead-Nussloch G."/>
        </authorList>
    </citation>
    <scope>NUCLEOTIDE SEQUENCE [LARGE SCALE GENOMIC DNA]</scope>
    <source>
        <strain evidence="6">AATW-2023a</strain>
        <tissue evidence="6">Whole specimen</tissue>
    </source>
</reference>
<comment type="caution">
    <text evidence="6">The sequence shown here is derived from an EMBL/GenBank/DDBJ whole genome shotgun (WGS) entry which is preliminary data.</text>
</comment>
<feature type="region of interest" description="Disordered" evidence="4">
    <location>
        <begin position="441"/>
        <end position="465"/>
    </location>
</feature>
<dbReference type="GO" id="GO:0042995">
    <property type="term" value="C:cell projection"/>
    <property type="evidence" value="ECO:0007669"/>
    <property type="project" value="UniProtKB-SubCell"/>
</dbReference>
<gene>
    <name evidence="6" type="ORF">SNE40_006422</name>
</gene>
<dbReference type="PANTHER" id="PTHR23116">
    <property type="entry name" value="PDZ DOMAIN CONTAINING WHIRLIN AND HARMONIN-RELATED"/>
    <property type="match status" value="1"/>
</dbReference>
<keyword evidence="7" id="KW-1185">Reference proteome</keyword>